<evidence type="ECO:0000313" key="2">
    <source>
        <dbReference type="Proteomes" id="UP001163046"/>
    </source>
</evidence>
<dbReference type="Proteomes" id="UP001163046">
    <property type="component" value="Unassembled WGS sequence"/>
</dbReference>
<reference evidence="1" key="1">
    <citation type="submission" date="2023-01" db="EMBL/GenBank/DDBJ databases">
        <title>Genome assembly of the deep-sea coral Lophelia pertusa.</title>
        <authorList>
            <person name="Herrera S."/>
            <person name="Cordes E."/>
        </authorList>
    </citation>
    <scope>NUCLEOTIDE SEQUENCE</scope>
    <source>
        <strain evidence="1">USNM1676648</strain>
        <tissue evidence="1">Polyp</tissue>
    </source>
</reference>
<evidence type="ECO:0000313" key="1">
    <source>
        <dbReference type="EMBL" id="KAJ7385254.1"/>
    </source>
</evidence>
<dbReference type="AlphaFoldDB" id="A0A9W9ZSP6"/>
<accession>A0A9W9ZSP6</accession>
<organism evidence="1 2">
    <name type="scientific">Desmophyllum pertusum</name>
    <dbReference type="NCBI Taxonomy" id="174260"/>
    <lineage>
        <taxon>Eukaryota</taxon>
        <taxon>Metazoa</taxon>
        <taxon>Cnidaria</taxon>
        <taxon>Anthozoa</taxon>
        <taxon>Hexacorallia</taxon>
        <taxon>Scleractinia</taxon>
        <taxon>Caryophylliina</taxon>
        <taxon>Caryophylliidae</taxon>
        <taxon>Desmophyllum</taxon>
    </lineage>
</organism>
<dbReference type="EMBL" id="MU825881">
    <property type="protein sequence ID" value="KAJ7385254.1"/>
    <property type="molecule type" value="Genomic_DNA"/>
</dbReference>
<proteinExistence type="predicted"/>
<gene>
    <name evidence="1" type="ORF">OS493_016323</name>
</gene>
<comment type="caution">
    <text evidence="1">The sequence shown here is derived from an EMBL/GenBank/DDBJ whole genome shotgun (WGS) entry which is preliminary data.</text>
</comment>
<sequence>MRSHGEVMVGDWTSLHDERPAKFVPITATASREQETKFAKDQAPDLEHLHPVKLSAIFAQVQTPVRIFLRRRLLAIVEVTRKGQIHTEAVRLKQKHKLTTRGIWRAQE</sequence>
<name>A0A9W9ZSP6_9CNID</name>
<protein>
    <submittedName>
        <fullName evidence="1">Uncharacterized protein</fullName>
    </submittedName>
</protein>
<keyword evidence="2" id="KW-1185">Reference proteome</keyword>